<dbReference type="STRING" id="1291764.GCA_001311235_01236"/>
<dbReference type="GO" id="GO:0005886">
    <property type="term" value="C:plasma membrane"/>
    <property type="evidence" value="ECO:0007669"/>
    <property type="project" value="UniProtKB-SubCell"/>
</dbReference>
<dbReference type="GO" id="GO:0015297">
    <property type="term" value="F:antiporter activity"/>
    <property type="evidence" value="ECO:0007669"/>
    <property type="project" value="UniProtKB-KW"/>
</dbReference>
<dbReference type="PANTHER" id="PTHR43298:SF2">
    <property type="entry name" value="FMN_FAD EXPORTER YEEO-RELATED"/>
    <property type="match status" value="1"/>
</dbReference>
<dbReference type="EMBL" id="JXJU01000002">
    <property type="protein sequence ID" value="PCS00914.1"/>
    <property type="molecule type" value="Genomic_DNA"/>
</dbReference>
<evidence type="ECO:0000256" key="11">
    <source>
        <dbReference type="ARBA" id="ARBA00023136"/>
    </source>
</evidence>
<dbReference type="InterPro" id="IPR048279">
    <property type="entry name" value="MdtK-like"/>
</dbReference>
<feature type="transmembrane region" description="Helical" evidence="13">
    <location>
        <begin position="389"/>
        <end position="413"/>
    </location>
</feature>
<evidence type="ECO:0000256" key="10">
    <source>
        <dbReference type="ARBA" id="ARBA00023065"/>
    </source>
</evidence>
<dbReference type="NCBIfam" id="TIGR00797">
    <property type="entry name" value="matE"/>
    <property type="match status" value="1"/>
</dbReference>
<name>A0A2A5RNJ7_9LACT</name>
<evidence type="ECO:0000313" key="15">
    <source>
        <dbReference type="Proteomes" id="UP000218181"/>
    </source>
</evidence>
<dbReference type="Proteomes" id="UP000218181">
    <property type="component" value="Unassembled WGS sequence"/>
</dbReference>
<feature type="transmembrane region" description="Helical" evidence="13">
    <location>
        <begin position="164"/>
        <end position="187"/>
    </location>
</feature>
<dbReference type="RefSeq" id="WP_096817082.1">
    <property type="nucleotide sequence ID" value="NZ_JXJU01000002.1"/>
</dbReference>
<evidence type="ECO:0000256" key="1">
    <source>
        <dbReference type="ARBA" id="ARBA00003408"/>
    </source>
</evidence>
<evidence type="ECO:0000256" key="8">
    <source>
        <dbReference type="ARBA" id="ARBA00022692"/>
    </source>
</evidence>
<feature type="transmembrane region" description="Helical" evidence="13">
    <location>
        <begin position="91"/>
        <end position="115"/>
    </location>
</feature>
<comment type="function">
    <text evidence="1">Multidrug efflux pump.</text>
</comment>
<evidence type="ECO:0000256" key="7">
    <source>
        <dbReference type="ARBA" id="ARBA00022475"/>
    </source>
</evidence>
<dbReference type="GO" id="GO:0042910">
    <property type="term" value="F:xenobiotic transmembrane transporter activity"/>
    <property type="evidence" value="ECO:0007669"/>
    <property type="project" value="InterPro"/>
</dbReference>
<evidence type="ECO:0000256" key="13">
    <source>
        <dbReference type="SAM" id="Phobius"/>
    </source>
</evidence>
<sequence length="453" mass="49219">MKQESQNVFWKQVLGLALPVALQGLLYSLLSIVDQIMVGEKGPTAVVAVGLASKNAGVLNFVIMGLTAGLGILAAQHVGQGRLERIGKIQGMIFFAGLLVSLMFFILSFCLPSWAMHLFSADPKVITEGISYHRYLAFSYFPMLIIAVYSTVLRSAGIVKLPMLVSLVAVPLNAFLNYLLIFGHLGFPALGVGGSALATTLATTFEALVLFAFVYFQKLPGAFSIQSLLKFWHFDSEIKQLWLLTWPLLMDNFSFAVADAASGAIFGFMGTSQTVAVTIMMPIQALIITFFAGFGTAASVMLGHHLGRNETKAAYSTGIKILWLSLFAPLGLGGMILLTMSSYLSLFHMSPFSLNLTKIVMVLMVLFVPIKVINMVLGNILSSGGETKFIFYISIMGSWLFAVPLGLVTAFILHWPIDGGFVALSFEEVIRLILGIRKMKTGSWLNNLVAEVN</sequence>
<keyword evidence="6" id="KW-0050">Antiport</keyword>
<evidence type="ECO:0000256" key="2">
    <source>
        <dbReference type="ARBA" id="ARBA00004651"/>
    </source>
</evidence>
<dbReference type="PANTHER" id="PTHR43298">
    <property type="entry name" value="MULTIDRUG RESISTANCE PROTEIN NORM-RELATED"/>
    <property type="match status" value="1"/>
</dbReference>
<comment type="similarity">
    <text evidence="3">Belongs to the multi antimicrobial extrusion (MATE) (TC 2.A.66.1) family.</text>
</comment>
<dbReference type="OrthoDB" id="9780160at2"/>
<evidence type="ECO:0000256" key="5">
    <source>
        <dbReference type="ARBA" id="ARBA00022448"/>
    </source>
</evidence>
<dbReference type="Pfam" id="PF01554">
    <property type="entry name" value="MatE"/>
    <property type="match status" value="2"/>
</dbReference>
<feature type="transmembrane region" description="Helical" evidence="13">
    <location>
        <begin position="321"/>
        <end position="344"/>
    </location>
</feature>
<keyword evidence="10" id="KW-0406">Ion transport</keyword>
<dbReference type="GO" id="GO:0006811">
    <property type="term" value="P:monoatomic ion transport"/>
    <property type="evidence" value="ECO:0007669"/>
    <property type="project" value="UniProtKB-KW"/>
</dbReference>
<keyword evidence="7" id="KW-1003">Cell membrane</keyword>
<feature type="transmembrane region" description="Helical" evidence="13">
    <location>
        <begin position="356"/>
        <end position="377"/>
    </location>
</feature>
<feature type="transmembrane region" description="Helical" evidence="13">
    <location>
        <begin position="58"/>
        <end position="79"/>
    </location>
</feature>
<dbReference type="AlphaFoldDB" id="A0A2A5RNJ7"/>
<dbReference type="InterPro" id="IPR002528">
    <property type="entry name" value="MATE_fam"/>
</dbReference>
<comment type="caution">
    <text evidence="14">The sequence shown here is derived from an EMBL/GenBank/DDBJ whole genome shotgun (WGS) entry which is preliminary data.</text>
</comment>
<evidence type="ECO:0000256" key="9">
    <source>
        <dbReference type="ARBA" id="ARBA00022989"/>
    </source>
</evidence>
<dbReference type="InterPro" id="IPR050222">
    <property type="entry name" value="MATE_MdtK"/>
</dbReference>
<evidence type="ECO:0000256" key="3">
    <source>
        <dbReference type="ARBA" id="ARBA00010199"/>
    </source>
</evidence>
<evidence type="ECO:0000256" key="12">
    <source>
        <dbReference type="ARBA" id="ARBA00031636"/>
    </source>
</evidence>
<keyword evidence="8 13" id="KW-0812">Transmembrane</keyword>
<feature type="transmembrane region" description="Helical" evidence="13">
    <location>
        <begin position="275"/>
        <end position="300"/>
    </location>
</feature>
<feature type="transmembrane region" description="Helical" evidence="13">
    <location>
        <begin position="241"/>
        <end position="269"/>
    </location>
</feature>
<keyword evidence="15" id="KW-1185">Reference proteome</keyword>
<dbReference type="PIRSF" id="PIRSF006603">
    <property type="entry name" value="DinF"/>
    <property type="match status" value="1"/>
</dbReference>
<keyword evidence="11 13" id="KW-0472">Membrane</keyword>
<comment type="subcellular location">
    <subcellularLocation>
        <location evidence="2">Cell membrane</location>
        <topology evidence="2">Multi-pass membrane protein</topology>
    </subcellularLocation>
</comment>
<evidence type="ECO:0000313" key="14">
    <source>
        <dbReference type="EMBL" id="PCS00914.1"/>
    </source>
</evidence>
<keyword evidence="9 13" id="KW-1133">Transmembrane helix</keyword>
<protein>
    <recommendedName>
        <fullName evidence="4">Probable multidrug resistance protein NorM</fullName>
    </recommendedName>
    <alternativeName>
        <fullName evidence="12">Multidrug-efflux transporter</fullName>
    </alternativeName>
</protein>
<reference evidence="14 15" key="1">
    <citation type="submission" date="2014-12" db="EMBL/GenBank/DDBJ databases">
        <title>Draft genome sequences of 10 type strains of Lactococcus.</title>
        <authorList>
            <person name="Sun Z."/>
            <person name="Zhong Z."/>
            <person name="Liu W."/>
            <person name="Zhang W."/>
            <person name="Zhang H."/>
        </authorList>
    </citation>
    <scope>NUCLEOTIDE SEQUENCE [LARGE SCALE GENOMIC DNA]</scope>
    <source>
        <strain evidence="14 15">JCM 16395</strain>
    </source>
</reference>
<feature type="transmembrane region" description="Helical" evidence="13">
    <location>
        <begin position="135"/>
        <end position="152"/>
    </location>
</feature>
<feature type="transmembrane region" description="Helical" evidence="13">
    <location>
        <begin position="12"/>
        <end position="38"/>
    </location>
</feature>
<accession>A0A2A5RNJ7</accession>
<gene>
    <name evidence="14" type="ORF">RT41_GL000704</name>
</gene>
<evidence type="ECO:0000256" key="6">
    <source>
        <dbReference type="ARBA" id="ARBA00022449"/>
    </source>
</evidence>
<evidence type="ECO:0000256" key="4">
    <source>
        <dbReference type="ARBA" id="ARBA00020268"/>
    </source>
</evidence>
<organism evidence="14 15">
    <name type="scientific">Lactococcus fujiensis JCM 16395</name>
    <dbReference type="NCBI Taxonomy" id="1291764"/>
    <lineage>
        <taxon>Bacteria</taxon>
        <taxon>Bacillati</taxon>
        <taxon>Bacillota</taxon>
        <taxon>Bacilli</taxon>
        <taxon>Lactobacillales</taxon>
        <taxon>Streptococcaceae</taxon>
        <taxon>Lactococcus</taxon>
    </lineage>
</organism>
<proteinExistence type="inferred from homology"/>
<keyword evidence="5" id="KW-0813">Transport</keyword>